<comment type="caution">
    <text evidence="2">The sequence shown here is derived from an EMBL/GenBank/DDBJ whole genome shotgun (WGS) entry which is preliminary data.</text>
</comment>
<name>A0ABV8LC44_9NOCA</name>
<organism evidence="2 3">
    <name type="scientific">Nocardia rhizosphaerae</name>
    <dbReference type="NCBI Taxonomy" id="1691571"/>
    <lineage>
        <taxon>Bacteria</taxon>
        <taxon>Bacillati</taxon>
        <taxon>Actinomycetota</taxon>
        <taxon>Actinomycetes</taxon>
        <taxon>Mycobacteriales</taxon>
        <taxon>Nocardiaceae</taxon>
        <taxon>Nocardia</taxon>
    </lineage>
</organism>
<keyword evidence="3" id="KW-1185">Reference proteome</keyword>
<sequence length="170" mass="19314">MTGRASGVVARGSDRVVDAGRERLAVGGKQGRGDSVGFRVFLKFFESEARSPRGPEELPAVAIVYMAEQLKVDPIELDAYPWSGRSAKYHREQIREEFGFRGFSVGDEDKLARWLAAEVCPVELREEQLREALLVRCRVERIEPTTPGRIERLIGSARRRWHEDGICWRS</sequence>
<protein>
    <submittedName>
        <fullName evidence="2">DUF4158 domain-containing protein</fullName>
    </submittedName>
</protein>
<evidence type="ECO:0000313" key="2">
    <source>
        <dbReference type="EMBL" id="MFC4128260.1"/>
    </source>
</evidence>
<accession>A0ABV8LC44</accession>
<gene>
    <name evidence="2" type="ORF">ACFOW8_25375</name>
</gene>
<proteinExistence type="predicted"/>
<evidence type="ECO:0000259" key="1">
    <source>
        <dbReference type="Pfam" id="PF13700"/>
    </source>
</evidence>
<dbReference type="Pfam" id="PF13700">
    <property type="entry name" value="DUF4158"/>
    <property type="match status" value="1"/>
</dbReference>
<dbReference type="Proteomes" id="UP001595767">
    <property type="component" value="Unassembled WGS sequence"/>
</dbReference>
<reference evidence="3" key="1">
    <citation type="journal article" date="2019" name="Int. J. Syst. Evol. Microbiol.">
        <title>The Global Catalogue of Microorganisms (GCM) 10K type strain sequencing project: providing services to taxonomists for standard genome sequencing and annotation.</title>
        <authorList>
            <consortium name="The Broad Institute Genomics Platform"/>
            <consortium name="The Broad Institute Genome Sequencing Center for Infectious Disease"/>
            <person name="Wu L."/>
            <person name="Ma J."/>
        </authorList>
    </citation>
    <scope>NUCLEOTIDE SEQUENCE [LARGE SCALE GENOMIC DNA]</scope>
    <source>
        <strain evidence="3">CGMCC 4.7204</strain>
    </source>
</reference>
<evidence type="ECO:0000313" key="3">
    <source>
        <dbReference type="Proteomes" id="UP001595767"/>
    </source>
</evidence>
<feature type="domain" description="DUF4158" evidence="1">
    <location>
        <begin position="23"/>
        <end position="157"/>
    </location>
</feature>
<dbReference type="EMBL" id="JBHSBA010000015">
    <property type="protein sequence ID" value="MFC4128260.1"/>
    <property type="molecule type" value="Genomic_DNA"/>
</dbReference>
<dbReference type="RefSeq" id="WP_378554001.1">
    <property type="nucleotide sequence ID" value="NZ_JBHSBA010000015.1"/>
</dbReference>
<dbReference type="InterPro" id="IPR025296">
    <property type="entry name" value="DUF4158"/>
</dbReference>